<feature type="domain" description="CBS" evidence="2">
    <location>
        <begin position="350"/>
        <end position="409"/>
    </location>
</feature>
<dbReference type="InterPro" id="IPR000644">
    <property type="entry name" value="CBS_dom"/>
</dbReference>
<dbReference type="InterPro" id="IPR038076">
    <property type="entry name" value="MgtE_N_sf"/>
</dbReference>
<reference evidence="3 4" key="1">
    <citation type="submission" date="2024-11" db="EMBL/GenBank/DDBJ databases">
        <authorList>
            <person name="Heng Y.C."/>
            <person name="Lim A.C.H."/>
            <person name="Lee J.K.Y."/>
            <person name="Kittelmann S."/>
        </authorList>
    </citation>
    <scope>NUCLEOTIDE SEQUENCE [LARGE SCALE GENOMIC DNA]</scope>
    <source>
        <strain evidence="3 4">WILCCON 0202</strain>
    </source>
</reference>
<accession>A0ABW8TSQ3</accession>
<comment type="caution">
    <text evidence="3">The sequence shown here is derived from an EMBL/GenBank/DDBJ whole genome shotgun (WGS) entry which is preliminary data.</text>
</comment>
<organism evidence="3 4">
    <name type="scientific">Candidatus Clostridium radicumherbarum</name>
    <dbReference type="NCBI Taxonomy" id="3381662"/>
    <lineage>
        <taxon>Bacteria</taxon>
        <taxon>Bacillati</taxon>
        <taxon>Bacillota</taxon>
        <taxon>Clostridia</taxon>
        <taxon>Eubacteriales</taxon>
        <taxon>Clostridiaceae</taxon>
        <taxon>Clostridium</taxon>
    </lineage>
</organism>
<evidence type="ECO:0000313" key="4">
    <source>
        <dbReference type="Proteomes" id="UP001623661"/>
    </source>
</evidence>
<dbReference type="SUPFAM" id="SSF54631">
    <property type="entry name" value="CBS-domain pair"/>
    <property type="match status" value="1"/>
</dbReference>
<evidence type="ECO:0000256" key="1">
    <source>
        <dbReference type="PROSITE-ProRule" id="PRU00703"/>
    </source>
</evidence>
<dbReference type="Proteomes" id="UP001623661">
    <property type="component" value="Unassembled WGS sequence"/>
</dbReference>
<dbReference type="SUPFAM" id="SSF158791">
    <property type="entry name" value="MgtE N-terminal domain-like"/>
    <property type="match status" value="1"/>
</dbReference>
<dbReference type="Pfam" id="PF03448">
    <property type="entry name" value="MgtE_N"/>
    <property type="match status" value="1"/>
</dbReference>
<dbReference type="InterPro" id="IPR006668">
    <property type="entry name" value="Mg_transptr_MgtE_intracell_dom"/>
</dbReference>
<dbReference type="InterPro" id="IPR027275">
    <property type="entry name" value="PRC-brl_dom"/>
</dbReference>
<keyword evidence="1" id="KW-0129">CBS domain</keyword>
<dbReference type="CDD" id="cd04606">
    <property type="entry name" value="CBS_pair_Mg_transporter"/>
    <property type="match status" value="1"/>
</dbReference>
<evidence type="ECO:0000259" key="2">
    <source>
        <dbReference type="PROSITE" id="PS51371"/>
    </source>
</evidence>
<dbReference type="Gene3D" id="3.10.580.10">
    <property type="entry name" value="CBS-domain"/>
    <property type="match status" value="1"/>
</dbReference>
<dbReference type="PANTHER" id="PTHR43773:SF1">
    <property type="entry name" value="MAGNESIUM TRANSPORTER MGTE"/>
    <property type="match status" value="1"/>
</dbReference>
<dbReference type="Gene3D" id="1.25.60.10">
    <property type="entry name" value="MgtE N-terminal domain-like"/>
    <property type="match status" value="1"/>
</dbReference>
<dbReference type="SMART" id="SM00116">
    <property type="entry name" value="CBS"/>
    <property type="match status" value="2"/>
</dbReference>
<evidence type="ECO:0000313" key="3">
    <source>
        <dbReference type="EMBL" id="MFL0268490.1"/>
    </source>
</evidence>
<gene>
    <name evidence="3" type="ORF">ACJDUH_10255</name>
</gene>
<dbReference type="SMART" id="SM00924">
    <property type="entry name" value="MgtE_N"/>
    <property type="match status" value="1"/>
</dbReference>
<dbReference type="Pfam" id="PF05239">
    <property type="entry name" value="PRC"/>
    <property type="match status" value="1"/>
</dbReference>
<dbReference type="PROSITE" id="PS51371">
    <property type="entry name" value="CBS"/>
    <property type="match status" value="2"/>
</dbReference>
<feature type="domain" description="CBS" evidence="2">
    <location>
        <begin position="286"/>
        <end position="348"/>
    </location>
</feature>
<dbReference type="Pfam" id="PF00571">
    <property type="entry name" value="CBS"/>
    <property type="match status" value="2"/>
</dbReference>
<dbReference type="PANTHER" id="PTHR43773">
    <property type="entry name" value="MAGNESIUM TRANSPORTER MGTE"/>
    <property type="match status" value="1"/>
</dbReference>
<dbReference type="SUPFAM" id="SSF50346">
    <property type="entry name" value="PRC-barrel domain"/>
    <property type="match status" value="1"/>
</dbReference>
<keyword evidence="4" id="KW-1185">Reference proteome</keyword>
<dbReference type="InterPro" id="IPR011033">
    <property type="entry name" value="PRC_barrel-like_sf"/>
</dbReference>
<dbReference type="EMBL" id="JBJHZY010000002">
    <property type="protein sequence ID" value="MFL0268490.1"/>
    <property type="molecule type" value="Genomic_DNA"/>
</dbReference>
<dbReference type="InterPro" id="IPR046342">
    <property type="entry name" value="CBS_dom_sf"/>
</dbReference>
<proteinExistence type="predicted"/>
<dbReference type="InterPro" id="IPR006669">
    <property type="entry name" value="MgtE_transporter"/>
</dbReference>
<name>A0ABW8TSQ3_9CLOT</name>
<sequence>MVMNSFYLSRILGNKIYTSDHQVIGRIKDFAVNNDIKNPKVIGVKVKTGEGIRYLDWNNVNVTKEKGQYVLVCSAIRDIDVSNIMLLGSHVLDRQIIDVNGRKVVRVNDIRLANLSSGLFVIAVDIGTEGILRRLGLAKPLKRIGFDISSKLMLWNDVQTTFASNDIQLSKSYNKLSILHPSDLADIIEDFDTNTGMAIFSSLDNAKAADVLEEMEEKAQVNILNKMSPDKVADILEEMPADEVADILDGLGEHKAEELLNNMEKEDAEEVRELMEYEDETVGSIMNKEFIAFDVNITAEQTIERLRELKPDNEVAYYIYIIDENDKLQGVVSLRDLVVSSPEKKLREIMDTNVIKIIDTESMNDSIELSVKYGLLSIPVVDEEDKLCGIVIMSDLVDEVFLPTWRRKFKKVS</sequence>
<protein>
    <submittedName>
        <fullName evidence="3">Magnesium transporter</fullName>
    </submittedName>
</protein>
<dbReference type="RefSeq" id="WP_406765121.1">
    <property type="nucleotide sequence ID" value="NZ_JBJHZY010000002.1"/>
</dbReference>